<proteinExistence type="predicted"/>
<keyword evidence="3 9" id="KW-0597">Phosphoprotein</keyword>
<dbReference type="KEGG" id="ote:Oter_3071"/>
<dbReference type="SUPFAM" id="SSF47384">
    <property type="entry name" value="Homodimeric domain of signal transducing histidine kinase"/>
    <property type="match status" value="1"/>
</dbReference>
<evidence type="ECO:0000256" key="4">
    <source>
        <dbReference type="ARBA" id="ARBA00022679"/>
    </source>
</evidence>
<keyword evidence="10" id="KW-0812">Transmembrane</keyword>
<evidence type="ECO:0000259" key="11">
    <source>
        <dbReference type="PROSITE" id="PS50109"/>
    </source>
</evidence>
<evidence type="ECO:0000259" key="13">
    <source>
        <dbReference type="PROSITE" id="PS50112"/>
    </source>
</evidence>
<dbReference type="Pfam" id="PF00989">
    <property type="entry name" value="PAS"/>
    <property type="match status" value="1"/>
</dbReference>
<dbReference type="PANTHER" id="PTHR43065">
    <property type="entry name" value="SENSOR HISTIDINE KINASE"/>
    <property type="match status" value="1"/>
</dbReference>
<dbReference type="SMART" id="SM00387">
    <property type="entry name" value="HATPase_c"/>
    <property type="match status" value="1"/>
</dbReference>
<evidence type="ECO:0000256" key="7">
    <source>
        <dbReference type="ARBA" id="ARBA00022840"/>
    </source>
</evidence>
<organism evidence="15 16">
    <name type="scientific">Opitutus terrae (strain DSM 11246 / JCM 15787 / PB90-1)</name>
    <dbReference type="NCBI Taxonomy" id="452637"/>
    <lineage>
        <taxon>Bacteria</taxon>
        <taxon>Pseudomonadati</taxon>
        <taxon>Verrucomicrobiota</taxon>
        <taxon>Opitutia</taxon>
        <taxon>Opitutales</taxon>
        <taxon>Opitutaceae</taxon>
        <taxon>Opitutus</taxon>
    </lineage>
</organism>
<dbReference type="EC" id="2.7.13.3" evidence="2"/>
<dbReference type="Gene3D" id="3.40.50.2300">
    <property type="match status" value="1"/>
</dbReference>
<name>B1ZZE8_OPITP</name>
<dbReference type="InterPro" id="IPR013767">
    <property type="entry name" value="PAS_fold"/>
</dbReference>
<dbReference type="SMART" id="SM00091">
    <property type="entry name" value="PAS"/>
    <property type="match status" value="6"/>
</dbReference>
<keyword evidence="5" id="KW-0547">Nucleotide-binding</keyword>
<gene>
    <name evidence="15" type="ordered locus">Oter_3071</name>
</gene>
<reference evidence="15 16" key="1">
    <citation type="journal article" date="2011" name="J. Bacteriol.">
        <title>Genome sequence of the verrucomicrobium Opitutus terrae PB90-1, an abundant inhabitant of rice paddy soil ecosystems.</title>
        <authorList>
            <person name="van Passel M.W."/>
            <person name="Kant R."/>
            <person name="Palva A."/>
            <person name="Copeland A."/>
            <person name="Lucas S."/>
            <person name="Lapidus A."/>
            <person name="Glavina del Rio T."/>
            <person name="Pitluck S."/>
            <person name="Goltsman E."/>
            <person name="Clum A."/>
            <person name="Sun H."/>
            <person name="Schmutz J."/>
            <person name="Larimer F.W."/>
            <person name="Land M.L."/>
            <person name="Hauser L."/>
            <person name="Kyrpides N."/>
            <person name="Mikhailova N."/>
            <person name="Richardson P.P."/>
            <person name="Janssen P.H."/>
            <person name="de Vos W.M."/>
            <person name="Smidt H."/>
        </authorList>
    </citation>
    <scope>NUCLEOTIDE SEQUENCE [LARGE SCALE GENOMIC DNA]</scope>
    <source>
        <strain evidence="16">DSM 11246 / JCM 15787 / PB90-1</strain>
    </source>
</reference>
<dbReference type="SUPFAM" id="SSF52172">
    <property type="entry name" value="CheY-like"/>
    <property type="match status" value="1"/>
</dbReference>
<dbReference type="eggNOG" id="COG0784">
    <property type="taxonomic scope" value="Bacteria"/>
</dbReference>
<dbReference type="Gene3D" id="3.30.450.20">
    <property type="entry name" value="PAS domain"/>
    <property type="match status" value="6"/>
</dbReference>
<dbReference type="STRING" id="452637.Oter_3071"/>
<feature type="domain" description="PAS" evidence="13">
    <location>
        <begin position="590"/>
        <end position="636"/>
    </location>
</feature>
<dbReference type="InterPro" id="IPR001789">
    <property type="entry name" value="Sig_transdc_resp-reg_receiver"/>
</dbReference>
<evidence type="ECO:0000256" key="5">
    <source>
        <dbReference type="ARBA" id="ARBA00022741"/>
    </source>
</evidence>
<evidence type="ECO:0000256" key="9">
    <source>
        <dbReference type="PROSITE-ProRule" id="PRU00169"/>
    </source>
</evidence>
<evidence type="ECO:0000256" key="1">
    <source>
        <dbReference type="ARBA" id="ARBA00000085"/>
    </source>
</evidence>
<dbReference type="Proteomes" id="UP000007013">
    <property type="component" value="Chromosome"/>
</dbReference>
<dbReference type="InterPro" id="IPR036890">
    <property type="entry name" value="HATPase_C_sf"/>
</dbReference>
<feature type="modified residue" description="4-aspartylphosphate" evidence="9">
    <location>
        <position position="1143"/>
    </location>
</feature>
<dbReference type="GO" id="GO:0006355">
    <property type="term" value="P:regulation of DNA-templated transcription"/>
    <property type="evidence" value="ECO:0007669"/>
    <property type="project" value="InterPro"/>
</dbReference>
<dbReference type="CDD" id="cd17574">
    <property type="entry name" value="REC_OmpR"/>
    <property type="match status" value="1"/>
</dbReference>
<dbReference type="InterPro" id="IPR003661">
    <property type="entry name" value="HisK_dim/P_dom"/>
</dbReference>
<dbReference type="EMBL" id="CP001032">
    <property type="protein sequence ID" value="ACB76351.1"/>
    <property type="molecule type" value="Genomic_DNA"/>
</dbReference>
<feature type="domain" description="Response regulatory" evidence="12">
    <location>
        <begin position="1092"/>
        <end position="1208"/>
    </location>
</feature>
<feature type="domain" description="PAS" evidence="13">
    <location>
        <begin position="104"/>
        <end position="148"/>
    </location>
</feature>
<feature type="domain" description="PAC" evidence="14">
    <location>
        <begin position="663"/>
        <end position="715"/>
    </location>
</feature>
<dbReference type="SMART" id="SM00448">
    <property type="entry name" value="REC"/>
    <property type="match status" value="1"/>
</dbReference>
<dbReference type="InterPro" id="IPR000014">
    <property type="entry name" value="PAS"/>
</dbReference>
<comment type="catalytic activity">
    <reaction evidence="1">
        <text>ATP + protein L-histidine = ADP + protein N-phospho-L-histidine.</text>
        <dbReference type="EC" id="2.7.13.3"/>
    </reaction>
</comment>
<dbReference type="PANTHER" id="PTHR43065:SF46">
    <property type="entry name" value="C4-DICARBOXYLATE TRANSPORT SENSOR PROTEIN DCTB"/>
    <property type="match status" value="1"/>
</dbReference>
<dbReference type="PROSITE" id="PS50113">
    <property type="entry name" value="PAC"/>
    <property type="match status" value="2"/>
</dbReference>
<dbReference type="InterPro" id="IPR013656">
    <property type="entry name" value="PAS_4"/>
</dbReference>
<dbReference type="PRINTS" id="PR00344">
    <property type="entry name" value="BCTRLSENSOR"/>
</dbReference>
<evidence type="ECO:0000256" key="2">
    <source>
        <dbReference type="ARBA" id="ARBA00012438"/>
    </source>
</evidence>
<evidence type="ECO:0000313" key="16">
    <source>
        <dbReference type="Proteomes" id="UP000007013"/>
    </source>
</evidence>
<evidence type="ECO:0000256" key="8">
    <source>
        <dbReference type="ARBA" id="ARBA00023012"/>
    </source>
</evidence>
<dbReference type="NCBIfam" id="TIGR00229">
    <property type="entry name" value="sensory_box"/>
    <property type="match status" value="5"/>
</dbReference>
<dbReference type="Gene3D" id="3.30.565.10">
    <property type="entry name" value="Histidine kinase-like ATPase, C-terminal domain"/>
    <property type="match status" value="1"/>
</dbReference>
<dbReference type="SUPFAM" id="SSF55785">
    <property type="entry name" value="PYP-like sensor domain (PAS domain)"/>
    <property type="match status" value="6"/>
</dbReference>
<evidence type="ECO:0000256" key="10">
    <source>
        <dbReference type="SAM" id="Phobius"/>
    </source>
</evidence>
<dbReference type="PROSITE" id="PS50110">
    <property type="entry name" value="RESPONSE_REGULATORY"/>
    <property type="match status" value="1"/>
</dbReference>
<dbReference type="InterPro" id="IPR004358">
    <property type="entry name" value="Sig_transdc_His_kin-like_C"/>
</dbReference>
<dbReference type="HOGENOM" id="CLU_000445_114_51_0"/>
<dbReference type="InterPro" id="IPR035965">
    <property type="entry name" value="PAS-like_dom_sf"/>
</dbReference>
<dbReference type="PROSITE" id="PS50112">
    <property type="entry name" value="PAS"/>
    <property type="match status" value="5"/>
</dbReference>
<dbReference type="InterPro" id="IPR001610">
    <property type="entry name" value="PAC"/>
</dbReference>
<feature type="domain" description="PAC" evidence="14">
    <location>
        <begin position="784"/>
        <end position="836"/>
    </location>
</feature>
<dbReference type="GO" id="GO:0000155">
    <property type="term" value="F:phosphorelay sensor kinase activity"/>
    <property type="evidence" value="ECO:0007669"/>
    <property type="project" value="InterPro"/>
</dbReference>
<keyword evidence="8" id="KW-0902">Two-component regulatory system</keyword>
<dbReference type="CDD" id="cd00082">
    <property type="entry name" value="HisKA"/>
    <property type="match status" value="1"/>
</dbReference>
<keyword evidence="7" id="KW-0067">ATP-binding</keyword>
<evidence type="ECO:0000256" key="6">
    <source>
        <dbReference type="ARBA" id="ARBA00022777"/>
    </source>
</evidence>
<sequence length="1222" mass="134996">MAQPDSSGAWDQASPRDRIGVFVGRIARHWNSHYVWAAGACWTGLIVVALVALHDGGIAEVALDEFAVFLGLWGAGVLALIGGHRVAQASVRERMRMVAALRTSEASYRELFENSPNPMLVYDVATLQFLAVNDAAQRQYGYAREDFLRLTVGDIHPAAEMQQLESTLRTERPPLAFSGPWTHLRHDGSCLRVEVSSHALSWDGRAARCVVVTDISEQQRLNATVEEQAVTYQTLLSAALDGVVETDESGRLIAANEAFLMATGYSMPELATRTIADLEANESPEDVQRHLAQVRLAGRVRFETRLRAHDGRLIDFEVNVVHVPGRGRFVSILRDITQRNRAEQVLRLSEERFREAIEHAGAGYFRIDRAARFEAVNSAWLAMHGFTRAEEVLGQDYLTTQAQEDADAAADVVRRALAGEAIAAGEFRRRRADGSTGYHTFSLHPVRRGREIVAIEGFLIDTTPLKQAMADYKMLFDTMLDGFALHEIVRDEQGRAVDLRYTAVNPAFERQTGIRAADVVGRRMSEAIPGMEPEWMEAYRLVAETGEPRVFERYSQPLNRHFTVSAFRPSVGQLVCVFVDITARKLAEIELRKLSRAVEQSPVSVIITETSGEIEYVNPWFTETTGYSLEEVRGKNPRVLSSGETSGETYREMWQAITSGREWRGEFHNRRKDGTLFWEAATIGPIFDDEGKISRFLAVKEDITERKRASERIREQAALLDVAHDGILVTTMDRVVTYWNRAAERMYGIPATEALGHTLDELIPGENSEVRREEWQRLIERGEWSGERQHVVRSGGTIDVRVHATLVRNAAGQPTSVLIVVTDVTASKRMEKQFLRAQRIESLGALASGVAHDLNNVLTPILMSVELLRPLAQNQADRDMLQLLSDSARRGSDIVQQLLLFGRGSESPRVPLNVAGILKDTGRLMRETFPKKIVQTVYAPADLRLVEADRTQIHQVVLNLCVNARDAMPEGGRLQITAENVEVEEELAQRHAAKGAGRYVRITVRDTGAGISPENLDKIFDPFFTTKPVGQGTGLGLATVLGIVRGHGGFVDVKSQLGRGAAFEVYLPAVAMAVEPLGVEPAAAALHGRGEAVLVIEDEEAIRSMLQRALTQHNYRVLTASDGAEALGVYAQNAGSIDLVITDAMMPVMDGAQTARALRGRDRSLPIIAISGLPAQRAELEKIPGPRIHFLPKPFATDHALHLVREALDVPAQGAALGPATK</sequence>
<feature type="domain" description="PAS" evidence="13">
    <location>
        <begin position="228"/>
        <end position="298"/>
    </location>
</feature>
<feature type="transmembrane region" description="Helical" evidence="10">
    <location>
        <begin position="34"/>
        <end position="54"/>
    </location>
</feature>
<dbReference type="CDD" id="cd00130">
    <property type="entry name" value="PAS"/>
    <property type="match status" value="6"/>
</dbReference>
<keyword evidence="6 15" id="KW-0418">Kinase</keyword>
<dbReference type="eggNOG" id="COG3829">
    <property type="taxonomic scope" value="Bacteria"/>
</dbReference>
<evidence type="ECO:0000313" key="15">
    <source>
        <dbReference type="EMBL" id="ACB76351.1"/>
    </source>
</evidence>
<dbReference type="SMART" id="SM00388">
    <property type="entry name" value="HisKA"/>
    <property type="match status" value="1"/>
</dbReference>
<keyword evidence="4" id="KW-0808">Transferase</keyword>
<dbReference type="InterPro" id="IPR003594">
    <property type="entry name" value="HATPase_dom"/>
</dbReference>
<evidence type="ECO:0000259" key="12">
    <source>
        <dbReference type="PROSITE" id="PS50110"/>
    </source>
</evidence>
<keyword evidence="10" id="KW-1133">Transmembrane helix</keyword>
<dbReference type="SMART" id="SM00086">
    <property type="entry name" value="PAC"/>
    <property type="match status" value="5"/>
</dbReference>
<dbReference type="Pfam" id="PF08448">
    <property type="entry name" value="PAS_4"/>
    <property type="match status" value="2"/>
</dbReference>
<dbReference type="InterPro" id="IPR000700">
    <property type="entry name" value="PAS-assoc_C"/>
</dbReference>
<keyword evidence="10" id="KW-0472">Membrane</keyword>
<dbReference type="OrthoDB" id="9784397at2"/>
<dbReference type="InterPro" id="IPR005467">
    <property type="entry name" value="His_kinase_dom"/>
</dbReference>
<dbReference type="Pfam" id="PF00512">
    <property type="entry name" value="HisKA"/>
    <property type="match status" value="1"/>
</dbReference>
<dbReference type="Pfam" id="PF02518">
    <property type="entry name" value="HATPase_c"/>
    <property type="match status" value="1"/>
</dbReference>
<dbReference type="InterPro" id="IPR011006">
    <property type="entry name" value="CheY-like_superfamily"/>
</dbReference>
<dbReference type="InterPro" id="IPR036097">
    <property type="entry name" value="HisK_dim/P_sf"/>
</dbReference>
<evidence type="ECO:0000259" key="14">
    <source>
        <dbReference type="PROSITE" id="PS50113"/>
    </source>
</evidence>
<feature type="domain" description="PAS" evidence="13">
    <location>
        <begin position="712"/>
        <end position="782"/>
    </location>
</feature>
<feature type="transmembrane region" description="Helical" evidence="10">
    <location>
        <begin position="66"/>
        <end position="87"/>
    </location>
</feature>
<keyword evidence="16" id="KW-1185">Reference proteome</keyword>
<protein>
    <recommendedName>
        <fullName evidence="2">histidine kinase</fullName>
        <ecNumber evidence="2">2.7.13.3</ecNumber>
    </recommendedName>
</protein>
<feature type="domain" description="PAS" evidence="13">
    <location>
        <begin position="349"/>
        <end position="420"/>
    </location>
</feature>
<dbReference type="GO" id="GO:0005524">
    <property type="term" value="F:ATP binding"/>
    <property type="evidence" value="ECO:0007669"/>
    <property type="project" value="UniProtKB-KW"/>
</dbReference>
<accession>B1ZZE8</accession>
<evidence type="ECO:0000256" key="3">
    <source>
        <dbReference type="ARBA" id="ARBA00022553"/>
    </source>
</evidence>
<dbReference type="SUPFAM" id="SSF55874">
    <property type="entry name" value="ATPase domain of HSP90 chaperone/DNA topoisomerase II/histidine kinase"/>
    <property type="match status" value="1"/>
</dbReference>
<dbReference type="RefSeq" id="WP_012375880.1">
    <property type="nucleotide sequence ID" value="NC_010571.1"/>
</dbReference>
<dbReference type="Pfam" id="PF00072">
    <property type="entry name" value="Response_reg"/>
    <property type="match status" value="1"/>
</dbReference>
<feature type="domain" description="Histidine kinase" evidence="11">
    <location>
        <begin position="849"/>
        <end position="1071"/>
    </location>
</feature>
<dbReference type="AlphaFoldDB" id="B1ZZE8"/>
<dbReference type="PROSITE" id="PS50109">
    <property type="entry name" value="HIS_KIN"/>
    <property type="match status" value="1"/>
</dbReference>
<dbReference type="eggNOG" id="COG3852">
    <property type="taxonomic scope" value="Bacteria"/>
</dbReference>
<dbReference type="Pfam" id="PF13426">
    <property type="entry name" value="PAS_9"/>
    <property type="match status" value="3"/>
</dbReference>
<dbReference type="Gene3D" id="1.10.287.130">
    <property type="match status" value="1"/>
</dbReference>